<proteinExistence type="predicted"/>
<name>A0A3B1E866_9ZZZZ</name>
<dbReference type="AlphaFoldDB" id="A0A3B1E866"/>
<dbReference type="InterPro" id="IPR036458">
    <property type="entry name" value="Na:dicarbo_symporter_sf"/>
</dbReference>
<evidence type="ECO:0000256" key="7">
    <source>
        <dbReference type="ARBA" id="ARBA00023136"/>
    </source>
</evidence>
<dbReference type="PANTHER" id="PTHR42865:SF7">
    <property type="entry name" value="PROTON_GLUTAMATE-ASPARTATE SYMPORTER"/>
    <property type="match status" value="1"/>
</dbReference>
<comment type="subcellular location">
    <subcellularLocation>
        <location evidence="1">Cell membrane</location>
        <topology evidence="1">Multi-pass membrane protein</topology>
    </subcellularLocation>
</comment>
<sequence>MIARKKLALHWKILIGLGLGVLVGIVLNLAWTPAVWESVGINHPAAFINDKDTVVPVLPDGVETVQDLDPENAALARLFPYQLSEEQITTYKLETIEANQDAGFMAGATKFSRNLNNFIGDLFLRGLRFIAVPIVLFSLIVGASSLNDLAKLGRIGLKTVGIYLCTTAVAITVGLLFANLAQPGRFINEETREQLVARYSEEASGKIETAQSPDVWETILNIVPENPFEAVAEGNMLQVVFAGLLIGACLTLVPKEKAKVVITFCEAMTDVVIKIVNLVLMIAPYAVFAMIVRVVADMGIDVLRALAAYTLVVVAGLATMMFVVYPALVVPIAKVGYRRFFRAISPAQLLAFSSASSSATLPVTMECAEERLGVHEEVSSFVLPVGATINMDGTALYQGVAAVFIAQMYDIQLGLGGQLTIVLTATLASIGTAGVPGVGMIMLVIVLQSVGIPLEGIAVILGVDRILDMCRTSVNVTGDCMVCAVIAQSENAIESAEEVEARLARMEQAGLDEHPLESGPDQYDGV</sequence>
<dbReference type="SUPFAM" id="SSF118215">
    <property type="entry name" value="Proton glutamate symport protein"/>
    <property type="match status" value="1"/>
</dbReference>
<dbReference type="PROSITE" id="PS00714">
    <property type="entry name" value="NA_DICARBOXYL_SYMP_2"/>
    <property type="match status" value="1"/>
</dbReference>
<dbReference type="PRINTS" id="PR00173">
    <property type="entry name" value="EDTRNSPORT"/>
</dbReference>
<evidence type="ECO:0000256" key="3">
    <source>
        <dbReference type="ARBA" id="ARBA00022475"/>
    </source>
</evidence>
<keyword evidence="3" id="KW-1003">Cell membrane</keyword>
<evidence type="ECO:0000256" key="5">
    <source>
        <dbReference type="ARBA" id="ARBA00022847"/>
    </source>
</evidence>
<dbReference type="GO" id="GO:0006835">
    <property type="term" value="P:dicarboxylic acid transport"/>
    <property type="evidence" value="ECO:0007669"/>
    <property type="project" value="TreeGrafter"/>
</dbReference>
<feature type="transmembrane region" description="Helical" evidence="8">
    <location>
        <begin position="308"/>
        <end position="328"/>
    </location>
</feature>
<dbReference type="FunFam" id="1.10.3860.10:FF:000001">
    <property type="entry name" value="C4-dicarboxylate transport protein"/>
    <property type="match status" value="1"/>
</dbReference>
<feature type="transmembrane region" description="Helical" evidence="8">
    <location>
        <begin position="413"/>
        <end position="435"/>
    </location>
</feature>
<keyword evidence="7 8" id="KW-0472">Membrane</keyword>
<feature type="transmembrane region" description="Helical" evidence="8">
    <location>
        <begin position="275"/>
        <end position="296"/>
    </location>
</feature>
<protein>
    <submittedName>
        <fullName evidence="9">Proton/glutamate symporter @ Sodium/glutamate symporter</fullName>
    </submittedName>
</protein>
<dbReference type="Gene3D" id="1.10.3860.10">
    <property type="entry name" value="Sodium:dicarboxylate symporter"/>
    <property type="match status" value="1"/>
</dbReference>
<dbReference type="InterPro" id="IPR001991">
    <property type="entry name" value="Na-dicarboxylate_symporter"/>
</dbReference>
<evidence type="ECO:0000256" key="6">
    <source>
        <dbReference type="ARBA" id="ARBA00022989"/>
    </source>
</evidence>
<evidence type="ECO:0000313" key="9">
    <source>
        <dbReference type="EMBL" id="VAX40777.1"/>
    </source>
</evidence>
<dbReference type="InterPro" id="IPR018107">
    <property type="entry name" value="Na-dicarboxylate_symporter_CS"/>
</dbReference>
<keyword evidence="5" id="KW-0769">Symport</keyword>
<organism evidence="9">
    <name type="scientific">hydrothermal vent metagenome</name>
    <dbReference type="NCBI Taxonomy" id="652676"/>
    <lineage>
        <taxon>unclassified sequences</taxon>
        <taxon>metagenomes</taxon>
        <taxon>ecological metagenomes</taxon>
    </lineage>
</organism>
<dbReference type="Pfam" id="PF00375">
    <property type="entry name" value="SDF"/>
    <property type="match status" value="1"/>
</dbReference>
<feature type="transmembrane region" description="Helical" evidence="8">
    <location>
        <begin position="236"/>
        <end position="254"/>
    </location>
</feature>
<evidence type="ECO:0000256" key="4">
    <source>
        <dbReference type="ARBA" id="ARBA00022692"/>
    </source>
</evidence>
<dbReference type="EMBL" id="UOGK01000441">
    <property type="protein sequence ID" value="VAX40777.1"/>
    <property type="molecule type" value="Genomic_DNA"/>
</dbReference>
<feature type="transmembrane region" description="Helical" evidence="8">
    <location>
        <begin position="122"/>
        <end position="143"/>
    </location>
</feature>
<gene>
    <name evidence="9" type="ORF">MNBD_PLANCTO03-856</name>
</gene>
<accession>A0A3B1E866</accession>
<evidence type="ECO:0000256" key="8">
    <source>
        <dbReference type="SAM" id="Phobius"/>
    </source>
</evidence>
<feature type="transmembrane region" description="Helical" evidence="8">
    <location>
        <begin position="12"/>
        <end position="31"/>
    </location>
</feature>
<reference evidence="9" key="1">
    <citation type="submission" date="2018-06" db="EMBL/GenBank/DDBJ databases">
        <authorList>
            <person name="Zhirakovskaya E."/>
        </authorList>
    </citation>
    <scope>NUCLEOTIDE SEQUENCE</scope>
</reference>
<keyword evidence="4 8" id="KW-0812">Transmembrane</keyword>
<feature type="transmembrane region" description="Helical" evidence="8">
    <location>
        <begin position="441"/>
        <end position="463"/>
    </location>
</feature>
<dbReference type="GO" id="GO:0005886">
    <property type="term" value="C:plasma membrane"/>
    <property type="evidence" value="ECO:0007669"/>
    <property type="project" value="UniProtKB-SubCell"/>
</dbReference>
<feature type="transmembrane region" description="Helical" evidence="8">
    <location>
        <begin position="155"/>
        <end position="178"/>
    </location>
</feature>
<evidence type="ECO:0000256" key="2">
    <source>
        <dbReference type="ARBA" id="ARBA00022448"/>
    </source>
</evidence>
<evidence type="ECO:0000256" key="1">
    <source>
        <dbReference type="ARBA" id="ARBA00004651"/>
    </source>
</evidence>
<dbReference type="PANTHER" id="PTHR42865">
    <property type="entry name" value="PROTON/GLUTAMATE-ASPARTATE SYMPORTER"/>
    <property type="match status" value="1"/>
</dbReference>
<keyword evidence="6 8" id="KW-1133">Transmembrane helix</keyword>
<dbReference type="GO" id="GO:0015293">
    <property type="term" value="F:symporter activity"/>
    <property type="evidence" value="ECO:0007669"/>
    <property type="project" value="UniProtKB-KW"/>
</dbReference>
<keyword evidence="2" id="KW-0813">Transport</keyword>